<dbReference type="Proteomes" id="UP000503447">
    <property type="component" value="Chromosome"/>
</dbReference>
<dbReference type="KEGG" id="ftj:FTUN_5269"/>
<protein>
    <submittedName>
        <fullName evidence="1">Uncharacterized protein</fullName>
    </submittedName>
</protein>
<evidence type="ECO:0000313" key="1">
    <source>
        <dbReference type="EMBL" id="QJW97692.1"/>
    </source>
</evidence>
<name>A0A6M5YXL3_9BACT</name>
<organism evidence="1 2">
    <name type="scientific">Frigoriglobus tundricola</name>
    <dbReference type="NCBI Taxonomy" id="2774151"/>
    <lineage>
        <taxon>Bacteria</taxon>
        <taxon>Pseudomonadati</taxon>
        <taxon>Planctomycetota</taxon>
        <taxon>Planctomycetia</taxon>
        <taxon>Gemmatales</taxon>
        <taxon>Gemmataceae</taxon>
        <taxon>Frigoriglobus</taxon>
    </lineage>
</organism>
<sequence>MKQAIEPGEKCGVWFEVLIKASRSFKCEMARLSKCAERRCLFHTDAAILRKTNCA</sequence>
<keyword evidence="2" id="KW-1185">Reference proteome</keyword>
<gene>
    <name evidence="1" type="ORF">FTUN_5269</name>
</gene>
<accession>A0A6M5YXL3</accession>
<reference evidence="2" key="1">
    <citation type="submission" date="2020-05" db="EMBL/GenBank/DDBJ databases">
        <title>Frigoriglobus tundricola gen. nov., sp. nov., a psychrotolerant cellulolytic planctomycete of the family Gemmataceae with two divergent copies of 16S rRNA gene.</title>
        <authorList>
            <person name="Kulichevskaya I.S."/>
            <person name="Ivanova A.A."/>
            <person name="Naumoff D.G."/>
            <person name="Beletsky A.V."/>
            <person name="Rijpstra W.I.C."/>
            <person name="Sinninghe Damste J.S."/>
            <person name="Mardanov A.V."/>
            <person name="Ravin N.V."/>
            <person name="Dedysh S.N."/>
        </authorList>
    </citation>
    <scope>NUCLEOTIDE SEQUENCE [LARGE SCALE GENOMIC DNA]</scope>
    <source>
        <strain evidence="2">PL17</strain>
    </source>
</reference>
<dbReference type="EMBL" id="CP053452">
    <property type="protein sequence ID" value="QJW97692.1"/>
    <property type="molecule type" value="Genomic_DNA"/>
</dbReference>
<proteinExistence type="predicted"/>
<dbReference type="AlphaFoldDB" id="A0A6M5YXL3"/>
<evidence type="ECO:0000313" key="2">
    <source>
        <dbReference type="Proteomes" id="UP000503447"/>
    </source>
</evidence>